<keyword evidence="3" id="KW-1185">Reference proteome</keyword>
<organism evidence="2 3">
    <name type="scientific">Citricoccus parietis</name>
    <dbReference type="NCBI Taxonomy" id="592307"/>
    <lineage>
        <taxon>Bacteria</taxon>
        <taxon>Bacillati</taxon>
        <taxon>Actinomycetota</taxon>
        <taxon>Actinomycetes</taxon>
        <taxon>Micrococcales</taxon>
        <taxon>Micrococcaceae</taxon>
        <taxon>Citricoccus</taxon>
    </lineage>
</organism>
<evidence type="ECO:0000313" key="2">
    <source>
        <dbReference type="EMBL" id="MFB9071126.1"/>
    </source>
</evidence>
<evidence type="ECO:0000313" key="3">
    <source>
        <dbReference type="Proteomes" id="UP001589575"/>
    </source>
</evidence>
<accession>A0ABV5FWR3</accession>
<protein>
    <submittedName>
        <fullName evidence="2">Uncharacterized protein</fullName>
    </submittedName>
</protein>
<feature type="region of interest" description="Disordered" evidence="1">
    <location>
        <begin position="25"/>
        <end position="50"/>
    </location>
</feature>
<name>A0ABV5FWR3_9MICC</name>
<dbReference type="EMBL" id="JBHMFI010000001">
    <property type="protein sequence ID" value="MFB9071126.1"/>
    <property type="molecule type" value="Genomic_DNA"/>
</dbReference>
<evidence type="ECO:0000256" key="1">
    <source>
        <dbReference type="SAM" id="MobiDB-lite"/>
    </source>
</evidence>
<comment type="caution">
    <text evidence="2">The sequence shown here is derived from an EMBL/GenBank/DDBJ whole genome shotgun (WGS) entry which is preliminary data.</text>
</comment>
<dbReference type="Proteomes" id="UP001589575">
    <property type="component" value="Unassembled WGS sequence"/>
</dbReference>
<proteinExistence type="predicted"/>
<sequence length="50" mass="5411">MQSTGHSSMQALSLTSTHGRAMTYVTWNRPPSRGSEWGPDITGPGILRPV</sequence>
<gene>
    <name evidence="2" type="ORF">ACFFX0_07935</name>
</gene>
<reference evidence="2 3" key="1">
    <citation type="submission" date="2024-09" db="EMBL/GenBank/DDBJ databases">
        <authorList>
            <person name="Sun Q."/>
            <person name="Mori K."/>
        </authorList>
    </citation>
    <scope>NUCLEOTIDE SEQUENCE [LARGE SCALE GENOMIC DNA]</scope>
    <source>
        <strain evidence="2 3">CCM 7609</strain>
    </source>
</reference>